<dbReference type="EMBL" id="CAJZAI010000012">
    <property type="protein sequence ID" value="CAG9180669.1"/>
    <property type="molecule type" value="Genomic_DNA"/>
</dbReference>
<accession>A0ABM8XKQ1</accession>
<organism evidence="1 2">
    <name type="scientific">Cupriavidus laharis</name>
    <dbReference type="NCBI Taxonomy" id="151654"/>
    <lineage>
        <taxon>Bacteria</taxon>
        <taxon>Pseudomonadati</taxon>
        <taxon>Pseudomonadota</taxon>
        <taxon>Betaproteobacteria</taxon>
        <taxon>Burkholderiales</taxon>
        <taxon>Burkholderiaceae</taxon>
        <taxon>Cupriavidus</taxon>
    </lineage>
</organism>
<name>A0ABM8XKQ1_9BURK</name>
<sequence>MTSKMSAMLDRWAAAAVGELDAAIDQREANIFRLAALVWGRDLTPRTGG</sequence>
<protein>
    <recommendedName>
        <fullName evidence="3">MarR family transcriptional regulator</fullName>
    </recommendedName>
</protein>
<dbReference type="RefSeq" id="WP_224081771.1">
    <property type="nucleotide sequence ID" value="NZ_CAJZAI010000012.1"/>
</dbReference>
<comment type="caution">
    <text evidence="1">The sequence shown here is derived from an EMBL/GenBank/DDBJ whole genome shotgun (WGS) entry which is preliminary data.</text>
</comment>
<dbReference type="Proteomes" id="UP000727654">
    <property type="component" value="Unassembled WGS sequence"/>
</dbReference>
<evidence type="ECO:0000313" key="2">
    <source>
        <dbReference type="Proteomes" id="UP000727654"/>
    </source>
</evidence>
<gene>
    <name evidence="1" type="ORF">LMG23992_04300</name>
</gene>
<evidence type="ECO:0008006" key="3">
    <source>
        <dbReference type="Google" id="ProtNLM"/>
    </source>
</evidence>
<reference evidence="1 2" key="1">
    <citation type="submission" date="2021-08" db="EMBL/GenBank/DDBJ databases">
        <authorList>
            <person name="Peeters C."/>
        </authorList>
    </citation>
    <scope>NUCLEOTIDE SEQUENCE [LARGE SCALE GENOMIC DNA]</scope>
    <source>
        <strain evidence="1 2">LMG 23992</strain>
    </source>
</reference>
<proteinExistence type="predicted"/>
<keyword evidence="2" id="KW-1185">Reference proteome</keyword>
<evidence type="ECO:0000313" key="1">
    <source>
        <dbReference type="EMBL" id="CAG9180669.1"/>
    </source>
</evidence>